<protein>
    <submittedName>
        <fullName evidence="1">Uncharacterized protein</fullName>
    </submittedName>
</protein>
<sequence>MADIDRRIAAVPLFPELRRFPEGRGFKQWTGNDSKALMKVYLAAIAGRVSDGIVRTITAFIEFCYLVRRDVITEDTIYNIGAAIQTFHQERAIFEDLDVLDTFSLPRQHSLCHYPILIAEFGSPNGLCTSITESKHISAVKEPWRQSSRNQPLSEMLIINERMDKLQWAEGDFRKQGMLDGPVTEGLSDNFAHHAGLYAAERSAMLVLAANPDDDDDGGPVDGKEIVEGRLQLARKHIVNLPRHPNQLGPYLGIDNFAFYIRCFLYEQNLPPGQCEDIDWVYLEASDELPKLDERTKVWVYPSTTATFSAPSDLCGFGGLKRERIRAVQSWKGGPPRRDCVFVNQDPDLPGFCGLYVARVLHFLAVLHDHQRYSCAVVTGFTTPYDHPDPLTGMWIVQPDGDDNEKQVDIIPLQSILRGAHLIGVSGKEWIPNDHSHTDSLDDFKAFYVNKYIDHHSHEIAF</sequence>
<evidence type="ECO:0000313" key="1">
    <source>
        <dbReference type="EMBL" id="KAL0057163.1"/>
    </source>
</evidence>
<dbReference type="EMBL" id="JBBXMP010000657">
    <property type="protein sequence ID" value="KAL0057163.1"/>
    <property type="molecule type" value="Genomic_DNA"/>
</dbReference>
<accession>A0ABR2Z7C6</accession>
<keyword evidence="2" id="KW-1185">Reference proteome</keyword>
<dbReference type="Proteomes" id="UP001437256">
    <property type="component" value="Unassembled WGS sequence"/>
</dbReference>
<evidence type="ECO:0000313" key="2">
    <source>
        <dbReference type="Proteomes" id="UP001437256"/>
    </source>
</evidence>
<organism evidence="1 2">
    <name type="scientific">Marasmius tenuissimus</name>
    <dbReference type="NCBI Taxonomy" id="585030"/>
    <lineage>
        <taxon>Eukaryota</taxon>
        <taxon>Fungi</taxon>
        <taxon>Dikarya</taxon>
        <taxon>Basidiomycota</taxon>
        <taxon>Agaricomycotina</taxon>
        <taxon>Agaricomycetes</taxon>
        <taxon>Agaricomycetidae</taxon>
        <taxon>Agaricales</taxon>
        <taxon>Marasmiineae</taxon>
        <taxon>Marasmiaceae</taxon>
        <taxon>Marasmius</taxon>
    </lineage>
</organism>
<comment type="caution">
    <text evidence="1">The sequence shown here is derived from an EMBL/GenBank/DDBJ whole genome shotgun (WGS) entry which is preliminary data.</text>
</comment>
<reference evidence="1 2" key="1">
    <citation type="submission" date="2024-05" db="EMBL/GenBank/DDBJ databases">
        <title>A draft genome resource for the thread blight pathogen Marasmius tenuissimus strain MS-2.</title>
        <authorList>
            <person name="Yulfo-Soto G.E."/>
            <person name="Baruah I.K."/>
            <person name="Amoako-Attah I."/>
            <person name="Bukari Y."/>
            <person name="Meinhardt L.W."/>
            <person name="Bailey B.A."/>
            <person name="Cohen S.P."/>
        </authorList>
    </citation>
    <scope>NUCLEOTIDE SEQUENCE [LARGE SCALE GENOMIC DNA]</scope>
    <source>
        <strain evidence="1 2">MS-2</strain>
    </source>
</reference>
<gene>
    <name evidence="1" type="ORF">AAF712_016205</name>
</gene>
<proteinExistence type="predicted"/>
<name>A0ABR2Z7C6_9AGAR</name>